<feature type="domain" description="YEATS" evidence="7">
    <location>
        <begin position="10"/>
        <end position="162"/>
    </location>
</feature>
<keyword evidence="2" id="KW-0805">Transcription regulation</keyword>
<evidence type="ECO:0000313" key="9">
    <source>
        <dbReference type="Proteomes" id="UP000094236"/>
    </source>
</evidence>
<dbReference type="CDD" id="cd16908">
    <property type="entry name" value="YEATS_Yaf9_like"/>
    <property type="match status" value="1"/>
</dbReference>
<evidence type="ECO:0000256" key="4">
    <source>
        <dbReference type="ARBA" id="ARBA00023242"/>
    </source>
</evidence>
<comment type="subcellular location">
    <subcellularLocation>
        <location evidence="5">Nucleus</location>
    </subcellularLocation>
</comment>
<dbReference type="GO" id="GO:0031509">
    <property type="term" value="P:subtelomeric heterochromatin formation"/>
    <property type="evidence" value="ECO:0007669"/>
    <property type="project" value="EnsemblFungi"/>
</dbReference>
<dbReference type="Proteomes" id="UP000094236">
    <property type="component" value="Unassembled WGS sequence"/>
</dbReference>
<keyword evidence="3" id="KW-0804">Transcription</keyword>
<evidence type="ECO:0000256" key="6">
    <source>
        <dbReference type="SAM" id="Coils"/>
    </source>
</evidence>
<reference evidence="9" key="1">
    <citation type="submission" date="2016-05" db="EMBL/GenBank/DDBJ databases">
        <title>Comparative genomics of biotechnologically important yeasts.</title>
        <authorList>
            <consortium name="DOE Joint Genome Institute"/>
            <person name="Riley R."/>
            <person name="Haridas S."/>
            <person name="Wolfe K.H."/>
            <person name="Lopes M.R."/>
            <person name="Hittinger C.T."/>
            <person name="Goker M."/>
            <person name="Salamov A."/>
            <person name="Wisecaver J."/>
            <person name="Long T.M."/>
            <person name="Aerts A.L."/>
            <person name="Barry K."/>
            <person name="Choi C."/>
            <person name="Clum A."/>
            <person name="Coughlan A.Y."/>
            <person name="Deshpande S."/>
            <person name="Douglass A.P."/>
            <person name="Hanson S.J."/>
            <person name="Klenk H.-P."/>
            <person name="Labutti K."/>
            <person name="Lapidus A."/>
            <person name="Lindquist E."/>
            <person name="Lipzen A."/>
            <person name="Meier-Kolthoff J.P."/>
            <person name="Ohm R.A."/>
            <person name="Otillar R.P."/>
            <person name="Pangilinan J."/>
            <person name="Peng Y."/>
            <person name="Rokas A."/>
            <person name="Rosa C.A."/>
            <person name="Scheuner C."/>
            <person name="Sibirny A.A."/>
            <person name="Slot J.C."/>
            <person name="Stielow J.B."/>
            <person name="Sun H."/>
            <person name="Kurtzman C.P."/>
            <person name="Blackwell M."/>
            <person name="Grigoriev I.V."/>
            <person name="Jeffries T.W."/>
        </authorList>
    </citation>
    <scope>NUCLEOTIDE SEQUENCE [LARGE SCALE GENOMIC DNA]</scope>
    <source>
        <strain evidence="9">NRRL Y-2460</strain>
    </source>
</reference>
<dbReference type="AlphaFoldDB" id="A0A1E4TW39"/>
<evidence type="ECO:0000256" key="3">
    <source>
        <dbReference type="ARBA" id="ARBA00023163"/>
    </source>
</evidence>
<dbReference type="InterPro" id="IPR005033">
    <property type="entry name" value="YEATS"/>
</dbReference>
<dbReference type="InterPro" id="IPR038704">
    <property type="entry name" value="YEAST_sf"/>
</dbReference>
<evidence type="ECO:0000256" key="2">
    <source>
        <dbReference type="ARBA" id="ARBA00023015"/>
    </source>
</evidence>
<keyword evidence="4 5" id="KW-0539">Nucleus</keyword>
<organism evidence="8 9">
    <name type="scientific">Pachysolen tannophilus NRRL Y-2460</name>
    <dbReference type="NCBI Taxonomy" id="669874"/>
    <lineage>
        <taxon>Eukaryota</taxon>
        <taxon>Fungi</taxon>
        <taxon>Dikarya</taxon>
        <taxon>Ascomycota</taxon>
        <taxon>Saccharomycotina</taxon>
        <taxon>Pichiomycetes</taxon>
        <taxon>Pachysolenaceae</taxon>
        <taxon>Pachysolen</taxon>
    </lineage>
</organism>
<keyword evidence="9" id="KW-1185">Reference proteome</keyword>
<dbReference type="EMBL" id="KV454013">
    <property type="protein sequence ID" value="ODV96003.1"/>
    <property type="molecule type" value="Genomic_DNA"/>
</dbReference>
<dbReference type="OrthoDB" id="16041at2759"/>
<dbReference type="PROSITE" id="PS51037">
    <property type="entry name" value="YEATS"/>
    <property type="match status" value="1"/>
</dbReference>
<evidence type="ECO:0000313" key="8">
    <source>
        <dbReference type="EMBL" id="ODV96003.1"/>
    </source>
</evidence>
<protein>
    <recommendedName>
        <fullName evidence="1">Protein AF-9 homolog</fullName>
    </recommendedName>
</protein>
<dbReference type="STRING" id="669874.A0A1E4TW39"/>
<dbReference type="GO" id="GO:0006355">
    <property type="term" value="P:regulation of DNA-templated transcription"/>
    <property type="evidence" value="ECO:0007669"/>
    <property type="project" value="InterPro"/>
</dbReference>
<dbReference type="Gene3D" id="2.60.40.1970">
    <property type="entry name" value="YEATS domain"/>
    <property type="match status" value="1"/>
</dbReference>
<dbReference type="GO" id="GO:0006281">
    <property type="term" value="P:DNA repair"/>
    <property type="evidence" value="ECO:0007669"/>
    <property type="project" value="EnsemblFungi"/>
</dbReference>
<dbReference type="GO" id="GO:0000812">
    <property type="term" value="C:Swr1 complex"/>
    <property type="evidence" value="ECO:0007669"/>
    <property type="project" value="EnsemblFungi"/>
</dbReference>
<evidence type="ECO:0000259" key="7">
    <source>
        <dbReference type="PROSITE" id="PS51037"/>
    </source>
</evidence>
<dbReference type="PANTHER" id="PTHR47573">
    <property type="entry name" value="PROTEIN AF-9 HOMOLOG"/>
    <property type="match status" value="1"/>
</dbReference>
<keyword evidence="6" id="KW-0175">Coiled coil</keyword>
<dbReference type="PANTHER" id="PTHR47573:SF1">
    <property type="entry name" value="PROTEIN AF-9 HOMOLOG"/>
    <property type="match status" value="1"/>
</dbReference>
<evidence type="ECO:0000256" key="1">
    <source>
        <dbReference type="ARBA" id="ARBA00022408"/>
    </source>
</evidence>
<gene>
    <name evidence="8" type="ORF">PACTADRAFT_49424</name>
</gene>
<sequence>MAPPSTNSRRLKNITISRPIIYGNTATPLTSETRTPSMPTDHTHLWTVFVRDPTGGDLSYMIKKVVFKLHDTYPNATRSIEAPPFEVVESGWGEFEIGIKIFFISESSEKNISIFHHLKLHPYGIDPAKLTEADKNHVESIMYDELVFNEPTDKMFEVLTSRPGSMLPIKSTKSTAFSRQVENDELDRINIGIEKIVKELEEQREKIKLLEEEKNKLIAES</sequence>
<feature type="coiled-coil region" evidence="6">
    <location>
        <begin position="183"/>
        <end position="220"/>
    </location>
</feature>
<dbReference type="GO" id="GO:0035267">
    <property type="term" value="C:NuA4 histone acetyltransferase complex"/>
    <property type="evidence" value="ECO:0007669"/>
    <property type="project" value="EnsemblFungi"/>
</dbReference>
<proteinExistence type="predicted"/>
<accession>A0A1E4TW39</accession>
<name>A0A1E4TW39_PACTA</name>
<dbReference type="GO" id="GO:0000781">
    <property type="term" value="C:chromosome, telomeric region"/>
    <property type="evidence" value="ECO:0007669"/>
    <property type="project" value="GOC"/>
</dbReference>
<dbReference type="Pfam" id="PF03366">
    <property type="entry name" value="YEATS"/>
    <property type="match status" value="1"/>
</dbReference>
<dbReference type="InterPro" id="IPR055129">
    <property type="entry name" value="YEATS_dom"/>
</dbReference>
<evidence type="ECO:0000256" key="5">
    <source>
        <dbReference type="PROSITE-ProRule" id="PRU00376"/>
    </source>
</evidence>